<dbReference type="Proteomes" id="UP000193642">
    <property type="component" value="Unassembled WGS sequence"/>
</dbReference>
<feature type="region of interest" description="Disordered" evidence="3">
    <location>
        <begin position="120"/>
        <end position="171"/>
    </location>
</feature>
<proteinExistence type="predicted"/>
<dbReference type="SUPFAM" id="SSF50044">
    <property type="entry name" value="SH3-domain"/>
    <property type="match status" value="1"/>
</dbReference>
<evidence type="ECO:0000313" key="7">
    <source>
        <dbReference type="Proteomes" id="UP000193642"/>
    </source>
</evidence>
<reference evidence="6 7" key="1">
    <citation type="submission" date="2016-07" db="EMBL/GenBank/DDBJ databases">
        <title>Pervasive Adenine N6-methylation of Active Genes in Fungi.</title>
        <authorList>
            <consortium name="DOE Joint Genome Institute"/>
            <person name="Mondo S.J."/>
            <person name="Dannebaum R.O."/>
            <person name="Kuo R.C."/>
            <person name="Labutti K."/>
            <person name="Haridas S."/>
            <person name="Kuo A."/>
            <person name="Salamov A."/>
            <person name="Ahrendt S.R."/>
            <person name="Lipzen A."/>
            <person name="Sullivan W."/>
            <person name="Andreopoulos W.B."/>
            <person name="Clum A."/>
            <person name="Lindquist E."/>
            <person name="Daum C."/>
            <person name="Ramamoorthy G.K."/>
            <person name="Gryganskyi A."/>
            <person name="Culley D."/>
            <person name="Magnuson J.K."/>
            <person name="James T.Y."/>
            <person name="O'Malley M.A."/>
            <person name="Stajich J.E."/>
            <person name="Spatafora J.W."/>
            <person name="Visel A."/>
            <person name="Grigoriev I.V."/>
        </authorList>
    </citation>
    <scope>NUCLEOTIDE SEQUENCE [LARGE SCALE GENOMIC DNA]</scope>
    <source>
        <strain evidence="6 7">JEL800</strain>
    </source>
</reference>
<evidence type="ECO:0000256" key="1">
    <source>
        <dbReference type="ARBA" id="ARBA00022443"/>
    </source>
</evidence>
<keyword evidence="1" id="KW-0728">SH3 domain</keyword>
<evidence type="ECO:0000256" key="3">
    <source>
        <dbReference type="SAM" id="MobiDB-lite"/>
    </source>
</evidence>
<accession>A0A1Y2D3D5</accession>
<evidence type="ECO:0000313" key="6">
    <source>
        <dbReference type="EMBL" id="ORY53727.1"/>
    </source>
</evidence>
<dbReference type="PANTHER" id="PTHR46218:SF4">
    <property type="entry name" value="LIM AND SH3 DOMAIN PROTEIN LASP"/>
    <property type="match status" value="1"/>
</dbReference>
<feature type="region of interest" description="Disordered" evidence="3">
    <location>
        <begin position="320"/>
        <end position="349"/>
    </location>
</feature>
<evidence type="ECO:0000259" key="5">
    <source>
        <dbReference type="SMART" id="SM00326"/>
    </source>
</evidence>
<dbReference type="Pfam" id="PF00018">
    <property type="entry name" value="SH3_1"/>
    <property type="match status" value="1"/>
</dbReference>
<dbReference type="SMART" id="SM00326">
    <property type="entry name" value="SH3"/>
    <property type="match status" value="1"/>
</dbReference>
<feature type="compositionally biased region" description="Polar residues" evidence="3">
    <location>
        <begin position="327"/>
        <end position="343"/>
    </location>
</feature>
<dbReference type="STRING" id="329046.A0A1Y2D3D5"/>
<dbReference type="AlphaFoldDB" id="A0A1Y2D3D5"/>
<feature type="domain" description="SH3" evidence="5">
    <location>
        <begin position="178"/>
        <end position="235"/>
    </location>
</feature>
<name>A0A1Y2D3D5_9FUNG</name>
<organism evidence="6 7">
    <name type="scientific">Rhizoclosmatium globosum</name>
    <dbReference type="NCBI Taxonomy" id="329046"/>
    <lineage>
        <taxon>Eukaryota</taxon>
        <taxon>Fungi</taxon>
        <taxon>Fungi incertae sedis</taxon>
        <taxon>Chytridiomycota</taxon>
        <taxon>Chytridiomycota incertae sedis</taxon>
        <taxon>Chytridiomycetes</taxon>
        <taxon>Chytridiales</taxon>
        <taxon>Chytriomycetaceae</taxon>
        <taxon>Rhizoclosmatium</taxon>
    </lineage>
</organism>
<keyword evidence="4" id="KW-0472">Membrane</keyword>
<sequence>MVSIQRLGFQTILEKTSYCATATGKADTICCGIPTLQPLGTSTALFVPAPAAASATAVLPVSQSPSGGTTQQQQKQQGGAVLPIPIIVGAGGTAIFLMVVTFICICAKKSRAAKRNAELGLLPDGEDTGSAKSVGKKVTVVDSNERSSQQQPQSYPMKSFGTPAATPQFSRPVSSGKDVHAVVFNYFAQLEDELAATVGDMVIIKASYEDGWAYGFNTRTMKEGFFPLGILSGFADQQQQQQQQKPLVPSLMSSEKQFAAPSIISSDGNRAYNKRSSSILILTEDSPIGSKKPSILIPPPPSIPVPPGVLAAAAASSSSQGSVKSSNVPQSPIKSSSVPQSPLRQPPSAATIAEASIVSTGSQPPRRPPTQPKSPVAPAKVRIVMFNFEPVMADEIALRTGDQVQIDQEFDGTLHWLSLYFYEILKNCVNY</sequence>
<keyword evidence="4" id="KW-1133">Transmembrane helix</keyword>
<comment type="caution">
    <text evidence="6">The sequence shown here is derived from an EMBL/GenBank/DDBJ whole genome shotgun (WGS) entry which is preliminary data.</text>
</comment>
<evidence type="ECO:0000256" key="2">
    <source>
        <dbReference type="ARBA" id="ARBA00022737"/>
    </source>
</evidence>
<feature type="compositionally biased region" description="Polar residues" evidence="3">
    <location>
        <begin position="146"/>
        <end position="156"/>
    </location>
</feature>
<keyword evidence="4" id="KW-0812">Transmembrane</keyword>
<dbReference type="Gene3D" id="2.30.30.40">
    <property type="entry name" value="SH3 Domains"/>
    <property type="match status" value="1"/>
</dbReference>
<keyword evidence="7" id="KW-1185">Reference proteome</keyword>
<dbReference type="InterPro" id="IPR001452">
    <property type="entry name" value="SH3_domain"/>
</dbReference>
<gene>
    <name evidence="6" type="ORF">BCR33DRAFT_7000</name>
</gene>
<dbReference type="PANTHER" id="PTHR46218">
    <property type="entry name" value="LASP"/>
    <property type="match status" value="1"/>
</dbReference>
<dbReference type="InterPro" id="IPR036028">
    <property type="entry name" value="SH3-like_dom_sf"/>
</dbReference>
<dbReference type="EMBL" id="MCGO01000001">
    <property type="protein sequence ID" value="ORY53727.1"/>
    <property type="molecule type" value="Genomic_DNA"/>
</dbReference>
<keyword evidence="2" id="KW-0677">Repeat</keyword>
<feature type="transmembrane region" description="Helical" evidence="4">
    <location>
        <begin position="84"/>
        <end position="107"/>
    </location>
</feature>
<evidence type="ECO:0000256" key="4">
    <source>
        <dbReference type="SAM" id="Phobius"/>
    </source>
</evidence>
<dbReference type="OrthoDB" id="5340910at2759"/>
<dbReference type="InterPro" id="IPR051759">
    <property type="entry name" value="LIM-SH3_domain_protein"/>
</dbReference>
<protein>
    <recommendedName>
        <fullName evidence="5">SH3 domain-containing protein</fullName>
    </recommendedName>
</protein>